<dbReference type="AlphaFoldDB" id="A0A0F9GIB8"/>
<dbReference type="EMBL" id="LAZR01017884">
    <property type="protein sequence ID" value="KKL98569.1"/>
    <property type="molecule type" value="Genomic_DNA"/>
</dbReference>
<evidence type="ECO:0008006" key="2">
    <source>
        <dbReference type="Google" id="ProtNLM"/>
    </source>
</evidence>
<dbReference type="InterPro" id="IPR027434">
    <property type="entry name" value="Homing_endonucl"/>
</dbReference>
<dbReference type="SUPFAM" id="SSF55608">
    <property type="entry name" value="Homing endonucleases"/>
    <property type="match status" value="1"/>
</dbReference>
<name>A0A0F9GIB8_9ZZZZ</name>
<organism evidence="1">
    <name type="scientific">marine sediment metagenome</name>
    <dbReference type="NCBI Taxonomy" id="412755"/>
    <lineage>
        <taxon>unclassified sequences</taxon>
        <taxon>metagenomes</taxon>
        <taxon>ecological metagenomes</taxon>
    </lineage>
</organism>
<gene>
    <name evidence="1" type="ORF">LCGC14_1823120</name>
</gene>
<accession>A0A0F9GIB8</accession>
<comment type="caution">
    <text evidence="1">The sequence shown here is derived from an EMBL/GenBank/DDBJ whole genome shotgun (WGS) entry which is preliminary data.</text>
</comment>
<sequence length="423" mass="49475">MDTLELIDSLKKEMQQYNEKLAEIFPERVLSFSDAKLSIIWNMSVNKLKTRIRKGSCITQKSIKKLVIGLKFYLGKKAIHCYKLIRELESNEINSLTFIRDLKKKSARYSKLLDMGDNEFSILFFGKESYLKYLKQKIKNPNHPHYTTNYKLSLAQLKFIKKIVYQKIDKNPAKIIDLINNYVEQNPNLREYSYQQFTITNPHFFDDINSVHKAYWLGFLCADGSLSIKPRNKYEISLELSSKDRIELIKFAKFVGFNPSRIKDRHRILKNKDGSTSRFKMSTVRFLCKPMGQALLKNGKFGSKSEDFSKRVPIKIKNFIKMARAENKILSYTLKGRIGLAWLLGYFDGDETVHRDRKGKKFSGEIISSSKSLLKDIKKTYKLEYPVGFKDVKQNTYRLSLGTKLYKTIMNIYPASMQRKRPE</sequence>
<reference evidence="1" key="1">
    <citation type="journal article" date="2015" name="Nature">
        <title>Complex archaea that bridge the gap between prokaryotes and eukaryotes.</title>
        <authorList>
            <person name="Spang A."/>
            <person name="Saw J.H."/>
            <person name="Jorgensen S.L."/>
            <person name="Zaremba-Niedzwiedzka K."/>
            <person name="Martijn J."/>
            <person name="Lind A.E."/>
            <person name="van Eijk R."/>
            <person name="Schleper C."/>
            <person name="Guy L."/>
            <person name="Ettema T.J."/>
        </authorList>
    </citation>
    <scope>NUCLEOTIDE SEQUENCE</scope>
</reference>
<proteinExistence type="predicted"/>
<dbReference type="Gene3D" id="3.10.28.10">
    <property type="entry name" value="Homing endonucleases"/>
    <property type="match status" value="1"/>
</dbReference>
<evidence type="ECO:0000313" key="1">
    <source>
        <dbReference type="EMBL" id="KKL98569.1"/>
    </source>
</evidence>
<protein>
    <recommendedName>
        <fullName evidence="2">DOD-type homing endonuclease domain-containing protein</fullName>
    </recommendedName>
</protein>